<dbReference type="Proteomes" id="UP001551675">
    <property type="component" value="Unassembled WGS sequence"/>
</dbReference>
<dbReference type="InterPro" id="IPR036640">
    <property type="entry name" value="ABC1_TM_sf"/>
</dbReference>
<dbReference type="InterPro" id="IPR027417">
    <property type="entry name" value="P-loop_NTPase"/>
</dbReference>
<gene>
    <name evidence="11" type="primary">cydD</name>
    <name evidence="11" type="ORF">AB0I59_37950</name>
</gene>
<evidence type="ECO:0000313" key="11">
    <source>
        <dbReference type="EMBL" id="MEV0974413.1"/>
    </source>
</evidence>
<dbReference type="CDD" id="cd03228">
    <property type="entry name" value="ABCC_MRP_Like"/>
    <property type="match status" value="1"/>
</dbReference>
<dbReference type="InterPro" id="IPR011527">
    <property type="entry name" value="ABC1_TM_dom"/>
</dbReference>
<dbReference type="InterPro" id="IPR017871">
    <property type="entry name" value="ABC_transporter-like_CS"/>
</dbReference>
<feature type="region of interest" description="Disordered" evidence="7">
    <location>
        <begin position="562"/>
        <end position="597"/>
    </location>
</feature>
<evidence type="ECO:0000256" key="3">
    <source>
        <dbReference type="ARBA" id="ARBA00022741"/>
    </source>
</evidence>
<feature type="transmembrane region" description="Helical" evidence="8">
    <location>
        <begin position="47"/>
        <end position="66"/>
    </location>
</feature>
<keyword evidence="4" id="KW-0067">ATP-binding</keyword>
<keyword evidence="3" id="KW-0547">Nucleotide-binding</keyword>
<evidence type="ECO:0000256" key="5">
    <source>
        <dbReference type="ARBA" id="ARBA00022989"/>
    </source>
</evidence>
<feature type="region of interest" description="Disordered" evidence="7">
    <location>
        <begin position="307"/>
        <end position="348"/>
    </location>
</feature>
<dbReference type="CDD" id="cd18584">
    <property type="entry name" value="ABC_6TM_AarD_CydD"/>
    <property type="match status" value="1"/>
</dbReference>
<dbReference type="InterPro" id="IPR003593">
    <property type="entry name" value="AAA+_ATPase"/>
</dbReference>
<dbReference type="PROSITE" id="PS00211">
    <property type="entry name" value="ABC_TRANSPORTER_1"/>
    <property type="match status" value="1"/>
</dbReference>
<keyword evidence="12" id="KW-1185">Reference proteome</keyword>
<evidence type="ECO:0000313" key="12">
    <source>
        <dbReference type="Proteomes" id="UP001551675"/>
    </source>
</evidence>
<feature type="compositionally biased region" description="Basic and acidic residues" evidence="7">
    <location>
        <begin position="307"/>
        <end position="317"/>
    </location>
</feature>
<dbReference type="PROSITE" id="PS50929">
    <property type="entry name" value="ABC_TM1F"/>
    <property type="match status" value="1"/>
</dbReference>
<organism evidence="11 12">
    <name type="scientific">Microtetraspora glauca</name>
    <dbReference type="NCBI Taxonomy" id="1996"/>
    <lineage>
        <taxon>Bacteria</taxon>
        <taxon>Bacillati</taxon>
        <taxon>Actinomycetota</taxon>
        <taxon>Actinomycetes</taxon>
        <taxon>Streptosporangiales</taxon>
        <taxon>Streptosporangiaceae</taxon>
        <taxon>Microtetraspora</taxon>
    </lineage>
</organism>
<evidence type="ECO:0000259" key="9">
    <source>
        <dbReference type="PROSITE" id="PS50893"/>
    </source>
</evidence>
<keyword evidence="2 8" id="KW-0812">Transmembrane</keyword>
<dbReference type="InterPro" id="IPR014216">
    <property type="entry name" value="ABC_transptr_CydD"/>
</dbReference>
<protein>
    <submittedName>
        <fullName evidence="11">Thiol reductant ABC exporter subunit CydD</fullName>
    </submittedName>
</protein>
<evidence type="ECO:0000256" key="4">
    <source>
        <dbReference type="ARBA" id="ARBA00022840"/>
    </source>
</evidence>
<dbReference type="PANTHER" id="PTHR24221:SF590">
    <property type="entry name" value="COMPONENT LINKED WITH THE ASSEMBLY OF CYTOCHROME' TRANSPORT TRANSMEMBRANE ATP-BINDING PROTEIN ABC TRANSPORTER CYDD-RELATED"/>
    <property type="match status" value="1"/>
</dbReference>
<dbReference type="InterPro" id="IPR003439">
    <property type="entry name" value="ABC_transporter-like_ATP-bd"/>
</dbReference>
<dbReference type="Pfam" id="PF00664">
    <property type="entry name" value="ABC_membrane"/>
    <property type="match status" value="1"/>
</dbReference>
<dbReference type="Gene3D" id="3.40.50.300">
    <property type="entry name" value="P-loop containing nucleotide triphosphate hydrolases"/>
    <property type="match status" value="1"/>
</dbReference>
<evidence type="ECO:0000256" key="6">
    <source>
        <dbReference type="ARBA" id="ARBA00023136"/>
    </source>
</evidence>
<reference evidence="11 12" key="1">
    <citation type="submission" date="2024-06" db="EMBL/GenBank/DDBJ databases">
        <title>The Natural Products Discovery Center: Release of the First 8490 Sequenced Strains for Exploring Actinobacteria Biosynthetic Diversity.</title>
        <authorList>
            <person name="Kalkreuter E."/>
            <person name="Kautsar S.A."/>
            <person name="Yang D."/>
            <person name="Bader C.D."/>
            <person name="Teijaro C.N."/>
            <person name="Fluegel L."/>
            <person name="Davis C.M."/>
            <person name="Simpson J.R."/>
            <person name="Lauterbach L."/>
            <person name="Steele A.D."/>
            <person name="Gui C."/>
            <person name="Meng S."/>
            <person name="Li G."/>
            <person name="Viehrig K."/>
            <person name="Ye F."/>
            <person name="Su P."/>
            <person name="Kiefer A.F."/>
            <person name="Nichols A."/>
            <person name="Cepeda A.J."/>
            <person name="Yan W."/>
            <person name="Fan B."/>
            <person name="Jiang Y."/>
            <person name="Adhikari A."/>
            <person name="Zheng C.-J."/>
            <person name="Schuster L."/>
            <person name="Cowan T.M."/>
            <person name="Smanski M.J."/>
            <person name="Chevrette M.G."/>
            <person name="De Carvalho L.P.S."/>
            <person name="Shen B."/>
        </authorList>
    </citation>
    <scope>NUCLEOTIDE SEQUENCE [LARGE SCALE GENOMIC DNA]</scope>
    <source>
        <strain evidence="11 12">NPDC050100</strain>
    </source>
</reference>
<evidence type="ECO:0000256" key="1">
    <source>
        <dbReference type="ARBA" id="ARBA00004651"/>
    </source>
</evidence>
<comment type="subcellular location">
    <subcellularLocation>
        <location evidence="1">Cell membrane</location>
        <topology evidence="1">Multi-pass membrane protein</topology>
    </subcellularLocation>
</comment>
<feature type="transmembrane region" description="Helical" evidence="8">
    <location>
        <begin position="229"/>
        <end position="250"/>
    </location>
</feature>
<keyword evidence="5 8" id="KW-1133">Transmembrane helix</keyword>
<dbReference type="Pfam" id="PF00005">
    <property type="entry name" value="ABC_tran"/>
    <property type="match status" value="1"/>
</dbReference>
<dbReference type="RefSeq" id="WP_358140980.1">
    <property type="nucleotide sequence ID" value="NZ_JBFALK010000030.1"/>
</dbReference>
<dbReference type="SUPFAM" id="SSF52540">
    <property type="entry name" value="P-loop containing nucleoside triphosphate hydrolases"/>
    <property type="match status" value="1"/>
</dbReference>
<sequence>MHKDLLRLARAEPAVRRHLAVCLAAAVFAGLLVLVQAELLAGVLSGRFAVAVLLPLVVVVLFRGLLGWIQGVSAGRTATGVKSVLRARLMKRFQETVFTGPRSGELVTLVGRGLDALDPYLAGYLPAVAVATVVPVAVLARLFVADLATGLIVLFTLPLIPVFGALVGWTTKTVTERQWRALSRLGGHFLDVVRGLPTLRAFGRARYQSSVIRDVAAAHRAATMRTLRVAFLSSLVLELVASLSLALVAVPVGLRLLSGSLDLDTALLVLLLAPEAYLPLRAMGTKFHASVEGVAAADEAFALLAPPDEKQPEEKQPDQAATDRTPATRPGVSPVPDHSVHTPSASRAPEIRLEHVTVRYPGRDQPALDDVSLVVAPGERVALVGESGGGKSTLLHLLLGFVTPSEGRVLVDGVDLATLDLDEWRRRLAFVPQRPHLFAMSVADNIGLGGSASPDLIRTAAAAAQAAGFVEALPDGYETVLGERGVNLSAGQRQRVALARAFCRPSAEVLLLDEPTARLDGRSEAAVVESTRTLAEGRTAIVVAHRPAMIGLADRVVRIGGGRIVPDRPQDHGRGNGHDSGHDREADALAAERGDAR</sequence>
<feature type="domain" description="ABC transporter" evidence="9">
    <location>
        <begin position="351"/>
        <end position="586"/>
    </location>
</feature>
<dbReference type="SUPFAM" id="SSF90123">
    <property type="entry name" value="ABC transporter transmembrane region"/>
    <property type="match status" value="1"/>
</dbReference>
<keyword evidence="6 8" id="KW-0472">Membrane</keyword>
<dbReference type="Gene3D" id="1.20.1560.10">
    <property type="entry name" value="ABC transporter type 1, transmembrane domain"/>
    <property type="match status" value="1"/>
</dbReference>
<dbReference type="PROSITE" id="PS50893">
    <property type="entry name" value="ABC_TRANSPORTER_2"/>
    <property type="match status" value="1"/>
</dbReference>
<evidence type="ECO:0000256" key="2">
    <source>
        <dbReference type="ARBA" id="ARBA00022692"/>
    </source>
</evidence>
<feature type="transmembrane region" description="Helical" evidence="8">
    <location>
        <begin position="150"/>
        <end position="170"/>
    </location>
</feature>
<dbReference type="NCBIfam" id="TIGR02857">
    <property type="entry name" value="CydD"/>
    <property type="match status" value="1"/>
</dbReference>
<dbReference type="EMBL" id="JBFALK010000030">
    <property type="protein sequence ID" value="MEV0974413.1"/>
    <property type="molecule type" value="Genomic_DNA"/>
</dbReference>
<dbReference type="SMART" id="SM00382">
    <property type="entry name" value="AAA"/>
    <property type="match status" value="1"/>
</dbReference>
<evidence type="ECO:0000256" key="8">
    <source>
        <dbReference type="SAM" id="Phobius"/>
    </source>
</evidence>
<feature type="compositionally biased region" description="Basic and acidic residues" evidence="7">
    <location>
        <begin position="565"/>
        <end position="597"/>
    </location>
</feature>
<evidence type="ECO:0000256" key="7">
    <source>
        <dbReference type="SAM" id="MobiDB-lite"/>
    </source>
</evidence>
<dbReference type="InterPro" id="IPR039421">
    <property type="entry name" value="Type_1_exporter"/>
</dbReference>
<name>A0ABV3GRZ5_MICGL</name>
<proteinExistence type="predicted"/>
<evidence type="ECO:0000259" key="10">
    <source>
        <dbReference type="PROSITE" id="PS50929"/>
    </source>
</evidence>
<comment type="caution">
    <text evidence="11">The sequence shown here is derived from an EMBL/GenBank/DDBJ whole genome shotgun (WGS) entry which is preliminary data.</text>
</comment>
<feature type="transmembrane region" description="Helical" evidence="8">
    <location>
        <begin position="121"/>
        <end position="144"/>
    </location>
</feature>
<accession>A0ABV3GRZ5</accession>
<feature type="domain" description="ABC transmembrane type-1" evidence="10">
    <location>
        <begin position="20"/>
        <end position="292"/>
    </location>
</feature>
<dbReference type="PANTHER" id="PTHR24221">
    <property type="entry name" value="ATP-BINDING CASSETTE SUB-FAMILY B"/>
    <property type="match status" value="1"/>
</dbReference>